<dbReference type="SUPFAM" id="SSF54211">
    <property type="entry name" value="Ribosomal protein S5 domain 2-like"/>
    <property type="match status" value="1"/>
</dbReference>
<dbReference type="InterPro" id="IPR000523">
    <property type="entry name" value="Mg_chelatse_chII-like_cat_dom"/>
</dbReference>
<dbReference type="Gene3D" id="3.30.230.10">
    <property type="match status" value="1"/>
</dbReference>
<proteinExistence type="predicted"/>
<dbReference type="Pfam" id="PF01078">
    <property type="entry name" value="Mg_chelatase"/>
    <property type="match status" value="1"/>
</dbReference>
<evidence type="ECO:0000313" key="3">
    <source>
        <dbReference type="EMBL" id="OGK25298.1"/>
    </source>
</evidence>
<sequence length="506" mass="55976">MLAKVFSGTTIGLDGVLIEVEVDVAGKGFPTFTIVGLPSKSIDESKDRVRTAIENVSFEMPDSRLTVNLAPADIPKEGSSLDLPIAVGILAACGYVEKDRFDRSLFVGELSLEGKVRIVPGVISIALLAKKLRITDLFVPTENGKEAGLVNDINVYPVHRLSDLILHLNRQKPIHVQPKIKWEDVIDQEGYEFDFAEVKGQEQAKRALEIAAAGFHNVILKGPPGAGKTMLSRAFPSILPKMDEDEILEVSKIYSVTGLLQDKFFIDKRPFRSPHHTTSRIGLIGGGTHPTPGEISLSHRGVLFLDELPEFPRSVLEALRQPLEDGKVLISRAAGSLSFPSRFLLLAASNSCPCGYLGHPKRNCRCMPGAILKYRKRLSGPLLDRIDLHIDVPPVKEESLDLLSRAEPSSKVRDRVTKARYRQRRKFKSSRIKTNGEMSSAQVKIYCQLSTEAIDLLKQAISRLSLSARAYFKVIKIAQTIADLGSKEKIEVSHVAEALQYRMKEE</sequence>
<dbReference type="CDD" id="cd00009">
    <property type="entry name" value="AAA"/>
    <property type="match status" value="1"/>
</dbReference>
<dbReference type="GO" id="GO:0005524">
    <property type="term" value="F:ATP binding"/>
    <property type="evidence" value="ECO:0007669"/>
    <property type="project" value="InterPro"/>
</dbReference>
<evidence type="ECO:0000259" key="1">
    <source>
        <dbReference type="Pfam" id="PF01078"/>
    </source>
</evidence>
<comment type="caution">
    <text evidence="3">The sequence shown here is derived from an EMBL/GenBank/DDBJ whole genome shotgun (WGS) entry which is preliminary data.</text>
</comment>
<evidence type="ECO:0000313" key="4">
    <source>
        <dbReference type="Proteomes" id="UP000177913"/>
    </source>
</evidence>
<feature type="domain" description="Magnesium chelatase ChlI-like catalytic" evidence="1">
    <location>
        <begin position="194"/>
        <end position="399"/>
    </location>
</feature>
<protein>
    <submittedName>
        <fullName evidence="3">Magnesium chelatase</fullName>
    </submittedName>
</protein>
<dbReference type="EMBL" id="MFZO01000013">
    <property type="protein sequence ID" value="OGK25298.1"/>
    <property type="molecule type" value="Genomic_DNA"/>
</dbReference>
<name>A0A1F7H2I2_9BACT</name>
<dbReference type="InterPro" id="IPR014721">
    <property type="entry name" value="Ribsml_uS5_D2-typ_fold_subgr"/>
</dbReference>
<feature type="domain" description="Mg chelatase-related protein C-terminal" evidence="2">
    <location>
        <begin position="407"/>
        <end position="502"/>
    </location>
</feature>
<reference evidence="3 4" key="1">
    <citation type="journal article" date="2016" name="Nat. Commun.">
        <title>Thousands of microbial genomes shed light on interconnected biogeochemical processes in an aquifer system.</title>
        <authorList>
            <person name="Anantharaman K."/>
            <person name="Brown C.T."/>
            <person name="Hug L.A."/>
            <person name="Sharon I."/>
            <person name="Castelle C.J."/>
            <person name="Probst A.J."/>
            <person name="Thomas B.C."/>
            <person name="Singh A."/>
            <person name="Wilkins M.J."/>
            <person name="Karaoz U."/>
            <person name="Brodie E.L."/>
            <person name="Williams K.H."/>
            <person name="Hubbard S.S."/>
            <person name="Banfield J.F."/>
        </authorList>
    </citation>
    <scope>NUCLEOTIDE SEQUENCE [LARGE SCALE GENOMIC DNA]</scope>
</reference>
<dbReference type="PANTHER" id="PTHR32039:SF7">
    <property type="entry name" value="COMPETENCE PROTEIN COMM"/>
    <property type="match status" value="1"/>
</dbReference>
<dbReference type="AlphaFoldDB" id="A0A1F7H2I2"/>
<accession>A0A1F7H2I2</accession>
<dbReference type="PANTHER" id="PTHR32039">
    <property type="entry name" value="MAGNESIUM-CHELATASE SUBUNIT CHLI"/>
    <property type="match status" value="1"/>
</dbReference>
<dbReference type="InterPro" id="IPR020568">
    <property type="entry name" value="Ribosomal_Su5_D2-typ_SF"/>
</dbReference>
<dbReference type="NCBIfam" id="TIGR00368">
    <property type="entry name" value="YifB family Mg chelatase-like AAA ATPase"/>
    <property type="match status" value="1"/>
</dbReference>
<dbReference type="Pfam" id="PF13541">
    <property type="entry name" value="ChlI"/>
    <property type="match status" value="1"/>
</dbReference>
<gene>
    <name evidence="3" type="ORF">A3C25_00570</name>
</gene>
<dbReference type="InterPro" id="IPR004482">
    <property type="entry name" value="Mg_chelat-rel"/>
</dbReference>
<dbReference type="InterPro" id="IPR045006">
    <property type="entry name" value="CHLI-like"/>
</dbReference>
<dbReference type="InterPro" id="IPR025158">
    <property type="entry name" value="Mg_chelat-rel_C"/>
</dbReference>
<organism evidence="3 4">
    <name type="scientific">Candidatus Roizmanbacteria bacterium RIFCSPHIGHO2_02_FULL_38_11</name>
    <dbReference type="NCBI Taxonomy" id="1802039"/>
    <lineage>
        <taxon>Bacteria</taxon>
        <taxon>Candidatus Roizmaniibacteriota</taxon>
    </lineage>
</organism>
<dbReference type="InterPro" id="IPR027417">
    <property type="entry name" value="P-loop_NTPase"/>
</dbReference>
<dbReference type="SUPFAM" id="SSF52540">
    <property type="entry name" value="P-loop containing nucleoside triphosphate hydrolases"/>
    <property type="match status" value="1"/>
</dbReference>
<dbReference type="Gene3D" id="3.40.50.300">
    <property type="entry name" value="P-loop containing nucleotide triphosphate hydrolases"/>
    <property type="match status" value="1"/>
</dbReference>
<evidence type="ECO:0000259" key="2">
    <source>
        <dbReference type="Pfam" id="PF13335"/>
    </source>
</evidence>
<dbReference type="Pfam" id="PF13335">
    <property type="entry name" value="Mg_chelatase_C"/>
    <property type="match status" value="1"/>
</dbReference>
<dbReference type="Proteomes" id="UP000177913">
    <property type="component" value="Unassembled WGS sequence"/>
</dbReference>